<keyword evidence="6" id="KW-0963">Cytoplasm</keyword>
<dbReference type="Gene3D" id="1.10.1070.11">
    <property type="entry name" value="Phosphatidylinositol 3-/4-kinase, catalytic domain"/>
    <property type="match status" value="1"/>
</dbReference>
<dbReference type="Gene3D" id="1.25.40.70">
    <property type="entry name" value="Phosphatidylinositol 3-kinase, accessory domain (PIK)"/>
    <property type="match status" value="1"/>
</dbReference>
<dbReference type="InterPro" id="IPR000403">
    <property type="entry name" value="PI3/4_kinase_cat_dom"/>
</dbReference>
<keyword evidence="5" id="KW-1003">Cell membrane</keyword>
<dbReference type="GO" id="GO:0004430">
    <property type="term" value="F:1-phosphatidylinositol 4-kinase activity"/>
    <property type="evidence" value="ECO:0007669"/>
    <property type="project" value="UniProtKB-EC"/>
</dbReference>
<dbReference type="Pfam" id="PF00454">
    <property type="entry name" value="PI3_PI4_kinase"/>
    <property type="match status" value="1"/>
</dbReference>
<dbReference type="InterPro" id="IPR011009">
    <property type="entry name" value="Kinase-like_dom_sf"/>
</dbReference>
<keyword evidence="17" id="KW-0812">Transmembrane</keyword>
<evidence type="ECO:0000256" key="15">
    <source>
        <dbReference type="ARBA" id="ARBA00062776"/>
    </source>
</evidence>
<dbReference type="FunFam" id="1.10.1070.11:FF:000005">
    <property type="entry name" value="Phosphatidylinositol 4-kinase, catalytic, alpha"/>
    <property type="match status" value="1"/>
</dbReference>
<evidence type="ECO:0000256" key="10">
    <source>
        <dbReference type="ARBA" id="ARBA00022777"/>
    </source>
</evidence>
<evidence type="ECO:0000256" key="17">
    <source>
        <dbReference type="SAM" id="Phobius"/>
    </source>
</evidence>
<keyword evidence="13 17" id="KW-0472">Membrane</keyword>
<dbReference type="Gene3D" id="3.30.1010.10">
    <property type="entry name" value="Phosphatidylinositol 3-kinase Catalytic Subunit, Chain A, domain 4"/>
    <property type="match status" value="1"/>
</dbReference>
<dbReference type="FunFam" id="1.25.40.70:FF:000002">
    <property type="entry name" value="Phosphatidylinositol 4-kinase, catalytic, alpha"/>
    <property type="match status" value="1"/>
</dbReference>
<keyword evidence="9" id="KW-0547">Nucleotide-binding</keyword>
<evidence type="ECO:0000256" key="16">
    <source>
        <dbReference type="ARBA" id="ARBA00067500"/>
    </source>
</evidence>
<comment type="caution">
    <text evidence="20">The sequence shown here is derived from an EMBL/GenBank/DDBJ whole genome shotgun (WGS) entry which is preliminary data.</text>
</comment>
<dbReference type="PROSITE" id="PS50290">
    <property type="entry name" value="PI3_4_KINASE_3"/>
    <property type="match status" value="1"/>
</dbReference>
<reference evidence="20" key="1">
    <citation type="submission" date="2021-01" db="EMBL/GenBank/DDBJ databases">
        <authorList>
            <person name="Li R."/>
            <person name="Bekaert M."/>
        </authorList>
    </citation>
    <scope>NUCLEOTIDE SEQUENCE</scope>
    <source>
        <strain evidence="20">Farmed</strain>
    </source>
</reference>
<protein>
    <recommendedName>
        <fullName evidence="16">Phosphatidylinositol 4-kinase alpha</fullName>
        <ecNumber evidence="4">2.7.1.67</ecNumber>
    </recommendedName>
</protein>
<feature type="transmembrane region" description="Helical" evidence="17">
    <location>
        <begin position="1762"/>
        <end position="1786"/>
    </location>
</feature>
<feature type="transmembrane region" description="Helical" evidence="17">
    <location>
        <begin position="2129"/>
        <end position="2153"/>
    </location>
</feature>
<dbReference type="InterPro" id="IPR036940">
    <property type="entry name" value="PI3/4_kinase_cat_sf"/>
</dbReference>
<dbReference type="GO" id="GO:0048015">
    <property type="term" value="P:phosphatidylinositol-mediated signaling"/>
    <property type="evidence" value="ECO:0007669"/>
    <property type="project" value="TreeGrafter"/>
</dbReference>
<dbReference type="PANTHER" id="PTHR10048">
    <property type="entry name" value="PHOSPHATIDYLINOSITOL KINASE"/>
    <property type="match status" value="1"/>
</dbReference>
<keyword evidence="10" id="KW-0418">Kinase</keyword>
<dbReference type="EC" id="2.7.1.67" evidence="4"/>
<evidence type="ECO:0000256" key="5">
    <source>
        <dbReference type="ARBA" id="ARBA00022475"/>
    </source>
</evidence>
<dbReference type="Proteomes" id="UP000597762">
    <property type="component" value="Unassembled WGS sequence"/>
</dbReference>
<feature type="transmembrane region" description="Helical" evidence="17">
    <location>
        <begin position="2020"/>
        <end position="2047"/>
    </location>
</feature>
<evidence type="ECO:0000313" key="21">
    <source>
        <dbReference type="Proteomes" id="UP000597762"/>
    </source>
</evidence>
<dbReference type="SMART" id="SM00146">
    <property type="entry name" value="PI3Kc"/>
    <property type="match status" value="1"/>
</dbReference>
<dbReference type="SUPFAM" id="SSF48371">
    <property type="entry name" value="ARM repeat"/>
    <property type="match status" value="1"/>
</dbReference>
<keyword evidence="12" id="KW-0443">Lipid metabolism</keyword>
<dbReference type="EMBL" id="CAHIKZ030001202">
    <property type="protein sequence ID" value="CAE1255978.1"/>
    <property type="molecule type" value="Genomic_DNA"/>
</dbReference>
<comment type="function">
    <text evidence="14">Acts on phosphatidylinositol (PtdIns) in the first committed step in the production of the second messenger inositol-1,4,5,-trisphosphate.</text>
</comment>
<dbReference type="FunFam" id="3.30.1010.10:FF:000009">
    <property type="entry name" value="Phosphatidylinositol 4-kinase, catalytic, alpha"/>
    <property type="match status" value="1"/>
</dbReference>
<comment type="similarity">
    <text evidence="3">Belongs to the PI3/PI4-kinase family. Type III PI4K subfamily.</text>
</comment>
<feature type="transmembrane region" description="Helical" evidence="17">
    <location>
        <begin position="1946"/>
        <end position="1974"/>
    </location>
</feature>
<evidence type="ECO:0000256" key="3">
    <source>
        <dbReference type="ARBA" id="ARBA00006209"/>
    </source>
</evidence>
<keyword evidence="11" id="KW-0067">ATP-binding</keyword>
<feature type="transmembrane region" description="Helical" evidence="17">
    <location>
        <begin position="1886"/>
        <end position="1909"/>
    </location>
</feature>
<dbReference type="SUPFAM" id="SSF56112">
    <property type="entry name" value="Protein kinase-like (PK-like)"/>
    <property type="match status" value="1"/>
</dbReference>
<dbReference type="InterPro" id="IPR045495">
    <property type="entry name" value="PI4K_N"/>
</dbReference>
<evidence type="ECO:0000256" key="9">
    <source>
        <dbReference type="ARBA" id="ARBA00022741"/>
    </source>
</evidence>
<evidence type="ECO:0000256" key="12">
    <source>
        <dbReference type="ARBA" id="ARBA00023098"/>
    </source>
</evidence>
<dbReference type="GO" id="GO:0005886">
    <property type="term" value="C:plasma membrane"/>
    <property type="evidence" value="ECO:0007669"/>
    <property type="project" value="UniProtKB-SubCell"/>
</dbReference>
<feature type="transmembrane region" description="Helical" evidence="17">
    <location>
        <begin position="2160"/>
        <end position="2178"/>
    </location>
</feature>
<feature type="domain" description="PIK helical" evidence="19">
    <location>
        <begin position="1185"/>
        <end position="1363"/>
    </location>
</feature>
<evidence type="ECO:0000256" key="7">
    <source>
        <dbReference type="ARBA" id="ARBA00022553"/>
    </source>
</evidence>
<keyword evidence="7" id="KW-0597">Phosphoprotein</keyword>
<evidence type="ECO:0000256" key="14">
    <source>
        <dbReference type="ARBA" id="ARBA00056014"/>
    </source>
</evidence>
<evidence type="ECO:0000256" key="2">
    <source>
        <dbReference type="ARBA" id="ARBA00004496"/>
    </source>
</evidence>
<dbReference type="InterPro" id="IPR016024">
    <property type="entry name" value="ARM-type_fold"/>
</dbReference>
<dbReference type="InterPro" id="IPR015433">
    <property type="entry name" value="PI3/4_kinase"/>
</dbReference>
<feature type="domain" description="PI3K/PI4K catalytic" evidence="18">
    <location>
        <begin position="1457"/>
        <end position="1724"/>
    </location>
</feature>
<feature type="transmembrane region" description="Helical" evidence="17">
    <location>
        <begin position="1720"/>
        <end position="1750"/>
    </location>
</feature>
<feature type="transmembrane region" description="Helical" evidence="17">
    <location>
        <begin position="2090"/>
        <end position="2109"/>
    </location>
</feature>
<dbReference type="InterPro" id="IPR018936">
    <property type="entry name" value="PI3/4_kinase_CS"/>
</dbReference>
<evidence type="ECO:0000256" key="6">
    <source>
        <dbReference type="ARBA" id="ARBA00022490"/>
    </source>
</evidence>
<dbReference type="InterPro" id="IPR001263">
    <property type="entry name" value="PI3K_accessory_dom"/>
</dbReference>
<dbReference type="PROSITE" id="PS00915">
    <property type="entry name" value="PI3_4_KINASE_1"/>
    <property type="match status" value="1"/>
</dbReference>
<dbReference type="GO" id="GO:0005524">
    <property type="term" value="F:ATP binding"/>
    <property type="evidence" value="ECO:0007669"/>
    <property type="project" value="UniProtKB-KW"/>
</dbReference>
<evidence type="ECO:0000256" key="4">
    <source>
        <dbReference type="ARBA" id="ARBA00012169"/>
    </source>
</evidence>
<feature type="transmembrane region" description="Helical" evidence="17">
    <location>
        <begin position="2053"/>
        <end position="2078"/>
    </location>
</feature>
<sequence length="2180" mass="247629">MKEVQDFVKSLYLSGQTELQSKQQRSPAEVRHMQFDPYELMVCSNAACVDLLFWAVRDESEAENLCLRLTEKINSLTDKKLLLLHTPLQMVSLEALGKLATKFPILASTMLASLREYLVTPSPVLSKLSKYATQDGNIKITITDESRVQKRQGNQRDPKNKLLATLENLRDTAVTNVCRCLKAGLLVDPDIVQAFLASVSNRLYRTETSDRESALISTNTILTLGHVAVALKDTPKTVESVLQIFQQRFCSPPSHLDELIIDQLGCMIMAGCSSIYGEVMKMFSQISIESSSPYGRYNTEDKVNNYRHVSLSVINAFANISANIQGENEQLELLVRLLELFVQMGLEGKRASERAQGAMKASNSAGNLGLLIPVIAVLVRRLPPIRDPRQRLNKLFRDFWLYCVVMGFAVEDSGIWPSDWFEGVCEIAVKSPLLLSREHLRSELRYNTALKNDGVAQADLNELRSSICSLLNQNADIIPVVNRLNFAQCTYLLSVFRLETLRVTFSTDPTSFQGLFHYLEDNTIIKDKANMWLCLSVVSHKVFEKFLDVMAEKPKTDERERELERHAQYLLVKFNHVHKSIRCVADKYLSELVDRFPYLLWSGVLLQTMLDILQVLSKSLEVDPHAKAPDFQIPNTPYVLRVRDTMVDRENTVKDFAARSTGIIQEAMKWAPNATRSHIIEYLLKMEHSSQGLFYHSGLALATESVLNYAGYNKTAAPLGIATLDRRPNCVTTDSSNFMAALSLRSRFSGQVAGMREVCDSDEELIKKLCDTLDKDCDKQNTERIKSGMFKVCALLITMRDLKRQLLHALCWIPVRNFTERTMEVAVACWEWLLAARADFSIEFLCEMAMAWQMTVDKKLGIFAEDKPRPDPLAKTEDQSLDPNPPMVAGHQIWTKFLAERVEIARYSSVDQVNILLSLLHKSLSISVGKQPGLMSRHPAALGPRVRLLTMGLSLLQGDLLPNNLSRSVLRERVYAATLDYFCGPVICPTQRGSELREDIITLIKFWKLMHADKKYLRSSVLPFCATDSVSLNPSQLPGAGFSSDLRTSQSSSGWMNTINSGVSVHSKRSTNIISSNVMPSSLSVSPTSFQSGFDFSEGSMSRFPENDFFGSAGTLGSGTRKVNASGDRVVKDYMRKRNLILSLMANTIDAFIMWHNPLELVEQKIPGEDLITQWRNQIVTEKHYRETARLAWDISPILGVYLPNRFRNSEALVKEVTRLVRLNPMAVNQIPEVINYLVTVHSVEADAPELVHVLTWANVSPVVALSYFSRQYPPHPLTAQFAVRSLRSYPPDALIFYIPQLVQALRYDKMGYVVEFILWAAKYSSLLAHQLLWNMQTNVYQDEDSTIKDDQIGNLLESLMKDITKSLSGAALRFYQREFDFFGKITNISGEIRPYPKGPERKQACLEALAKIRLPKGVYLPSNPEAIVMEIDYNSGTPMQSAAKAPFLAKFAVRKFGVKELETLGLEESCGLESEQNPNYWQACIFKVGDDVRQDMLALQVISMFKNIFELAGLELYLKPYRVVATNPGCGVIECVPNAKSRDQIGRQTDIDMYQYFISKYGDEDTSEFQMARRNFIVSMAAYSVISYILQIKDRHNGNIMLDSEGHIVHIDFGFMFESSPGGNLGWEPDIKLTDEMVMIMGGKMEAPPFQWFMELCVQGFLAIRPYQEAVVSLVSLMLDTGLPCFRGQTIKLLRSRFAPQANEREAANFILKVVRDSLFVYLYFFPFCFLSTNLLIFLLLILSFFFYFSFHFPVEKKMNLFQIYIYSFSLSLLTFLLFISFSFFPFLSLSFFPFLSLSFFPFLSLSFLPFLCLSFFPSFPLPFFISFLSSAFLSSLFPFLCLSFFSLSFPLPFFLLSFLSSAFLSSLFPFLCLSFFSLSFPLPFFLLSFLSSAFFFSLFPFLCLSFFSLSFPLPFFLLSFPFLCLSFFSLSFPSAFLSSLFPFLCLSFFSLSFPLPFFLLSFPFLCLSFFSLSFPLPFFLLSFSFLCLSFFSLSFPLPFFLLSFLSSAFLSSLFPFPLPFFLLSFLSSAFLSSLFPFLCLSFFSLSFPLPFFLLSFLSSAFLSSLFPFLLLPFLLLPFFLLSFLSSPFPSSFLSFLLLPFLLLPFFPSSPFPSSPFLSFFSLSFFSLSFLLLPFFLLPFFLSFLPFLYLSFPSKKKKFFFKLFFPPSIHVLLMLFHPI</sequence>
<dbReference type="PROSITE" id="PS00916">
    <property type="entry name" value="PI3_4_KINASE_2"/>
    <property type="match status" value="1"/>
</dbReference>
<evidence type="ECO:0000256" key="8">
    <source>
        <dbReference type="ARBA" id="ARBA00022679"/>
    </source>
</evidence>
<feature type="transmembrane region" description="Helical" evidence="17">
    <location>
        <begin position="1980"/>
        <end position="2008"/>
    </location>
</feature>
<organism evidence="20 21">
    <name type="scientific">Acanthosepion pharaonis</name>
    <name type="common">Pharaoh cuttlefish</name>
    <name type="synonym">Sepia pharaonis</name>
    <dbReference type="NCBI Taxonomy" id="158019"/>
    <lineage>
        <taxon>Eukaryota</taxon>
        <taxon>Metazoa</taxon>
        <taxon>Spiralia</taxon>
        <taxon>Lophotrochozoa</taxon>
        <taxon>Mollusca</taxon>
        <taxon>Cephalopoda</taxon>
        <taxon>Coleoidea</taxon>
        <taxon>Decapodiformes</taxon>
        <taxon>Sepiida</taxon>
        <taxon>Sepiina</taxon>
        <taxon>Sepiidae</taxon>
        <taxon>Acanthosepion</taxon>
    </lineage>
</organism>
<dbReference type="SMART" id="SM00145">
    <property type="entry name" value="PI3Ka"/>
    <property type="match status" value="1"/>
</dbReference>
<dbReference type="Pfam" id="PF00613">
    <property type="entry name" value="PI3Ka"/>
    <property type="match status" value="1"/>
</dbReference>
<comment type="subunit">
    <text evidence="15">Component of a phosphatidylinositol 4-kinase (PI4K) complex, composed of PI4KA, EFR3 (EFR3A or EFR3B), TTC7 (TTC7A or TTC7B) and HYCC (HYCC1 or HYCC2). Interacts with TMEM150A; regulating recruitment to the plasma membrane. Interacts with TTC7A.</text>
</comment>
<dbReference type="Pfam" id="PF19274">
    <property type="entry name" value="PI4K_N"/>
    <property type="match status" value="1"/>
</dbReference>
<gene>
    <name evidence="20" type="ORF">SPHA_29967</name>
</gene>
<accession>A0A812BZT7</accession>
<dbReference type="PROSITE" id="PS51545">
    <property type="entry name" value="PIK_HELICAL"/>
    <property type="match status" value="1"/>
</dbReference>
<keyword evidence="17" id="KW-1133">Transmembrane helix</keyword>
<keyword evidence="21" id="KW-1185">Reference proteome</keyword>
<name>A0A812BZT7_ACAPH</name>
<dbReference type="PANTHER" id="PTHR10048:SF15">
    <property type="entry name" value="PHOSPHATIDYLINOSITOL 4-KINASE ALPHA"/>
    <property type="match status" value="1"/>
</dbReference>
<dbReference type="OrthoDB" id="10264149at2759"/>
<evidence type="ECO:0000256" key="1">
    <source>
        <dbReference type="ARBA" id="ARBA00004236"/>
    </source>
</evidence>
<proteinExistence type="inferred from homology"/>
<dbReference type="GO" id="GO:0046854">
    <property type="term" value="P:phosphatidylinositol phosphate biosynthetic process"/>
    <property type="evidence" value="ECO:0007669"/>
    <property type="project" value="InterPro"/>
</dbReference>
<evidence type="ECO:0000259" key="18">
    <source>
        <dbReference type="PROSITE" id="PS50290"/>
    </source>
</evidence>
<dbReference type="InterPro" id="IPR042236">
    <property type="entry name" value="PI3K_accessory_sf"/>
</dbReference>
<evidence type="ECO:0000256" key="11">
    <source>
        <dbReference type="ARBA" id="ARBA00022840"/>
    </source>
</evidence>
<comment type="subcellular location">
    <subcellularLocation>
        <location evidence="1">Cell membrane</location>
    </subcellularLocation>
    <subcellularLocation>
        <location evidence="2">Cytoplasm</location>
    </subcellularLocation>
</comment>
<keyword evidence="8 20" id="KW-0808">Transferase</keyword>
<dbReference type="CDD" id="cd05167">
    <property type="entry name" value="PI4Kc_III_alpha"/>
    <property type="match status" value="1"/>
</dbReference>
<dbReference type="GO" id="GO:0005737">
    <property type="term" value="C:cytoplasm"/>
    <property type="evidence" value="ECO:0007669"/>
    <property type="project" value="UniProtKB-SubCell"/>
</dbReference>
<feature type="transmembrane region" description="Helical" evidence="17">
    <location>
        <begin position="1825"/>
        <end position="1849"/>
    </location>
</feature>
<evidence type="ECO:0000256" key="13">
    <source>
        <dbReference type="ARBA" id="ARBA00023136"/>
    </source>
</evidence>
<evidence type="ECO:0000313" key="20">
    <source>
        <dbReference type="EMBL" id="CAE1255978.1"/>
    </source>
</evidence>
<evidence type="ECO:0000259" key="19">
    <source>
        <dbReference type="PROSITE" id="PS51545"/>
    </source>
</evidence>